<reference evidence="1" key="2">
    <citation type="journal article" date="2024" name="Plant">
        <title>Genomic evolution and insights into agronomic trait innovations of Sesamum species.</title>
        <authorList>
            <person name="Miao H."/>
            <person name="Wang L."/>
            <person name="Qu L."/>
            <person name="Liu H."/>
            <person name="Sun Y."/>
            <person name="Le M."/>
            <person name="Wang Q."/>
            <person name="Wei S."/>
            <person name="Zheng Y."/>
            <person name="Lin W."/>
            <person name="Duan Y."/>
            <person name="Cao H."/>
            <person name="Xiong S."/>
            <person name="Wang X."/>
            <person name="Wei L."/>
            <person name="Li C."/>
            <person name="Ma Q."/>
            <person name="Ju M."/>
            <person name="Zhao R."/>
            <person name="Li G."/>
            <person name="Mu C."/>
            <person name="Tian Q."/>
            <person name="Mei H."/>
            <person name="Zhang T."/>
            <person name="Gao T."/>
            <person name="Zhang H."/>
        </authorList>
    </citation>
    <scope>NUCLEOTIDE SEQUENCE</scope>
    <source>
        <strain evidence="1">G01</strain>
    </source>
</reference>
<sequence length="175" mass="20602">MVHCPAIPTLKPFFWQSFHDIYSSFDGPWLAMEDFNEILSQNEKREGKHFASAFRNTLYDEFENCNLIDLGFTRNNFTWNNRRPGLANIQSHLDRGVANTDWCLLFPKTIITHLSIIASDYCPIFLDTHPNTANQPRPLFEEMWFRDFSRETLVFDTWLTHFAGDSINKLHKLLK</sequence>
<dbReference type="PANTHER" id="PTHR33710:SF62">
    <property type="entry name" value="DUF4283 DOMAIN PROTEIN"/>
    <property type="match status" value="1"/>
</dbReference>
<comment type="caution">
    <text evidence="1">The sequence shown here is derived from an EMBL/GenBank/DDBJ whole genome shotgun (WGS) entry which is preliminary data.</text>
</comment>
<organism evidence="1">
    <name type="scientific">Sesamum angustifolium</name>
    <dbReference type="NCBI Taxonomy" id="2727405"/>
    <lineage>
        <taxon>Eukaryota</taxon>
        <taxon>Viridiplantae</taxon>
        <taxon>Streptophyta</taxon>
        <taxon>Embryophyta</taxon>
        <taxon>Tracheophyta</taxon>
        <taxon>Spermatophyta</taxon>
        <taxon>Magnoliopsida</taxon>
        <taxon>eudicotyledons</taxon>
        <taxon>Gunneridae</taxon>
        <taxon>Pentapetalae</taxon>
        <taxon>asterids</taxon>
        <taxon>lamiids</taxon>
        <taxon>Lamiales</taxon>
        <taxon>Pedaliaceae</taxon>
        <taxon>Sesamum</taxon>
    </lineage>
</organism>
<protein>
    <recommendedName>
        <fullName evidence="2">Endonuclease/exonuclease/phosphatase domain-containing protein</fullName>
    </recommendedName>
</protein>
<dbReference type="PANTHER" id="PTHR33710">
    <property type="entry name" value="BNAC02G09200D PROTEIN"/>
    <property type="match status" value="1"/>
</dbReference>
<dbReference type="EMBL" id="JACGWK010000004">
    <property type="protein sequence ID" value="KAL0359375.1"/>
    <property type="molecule type" value="Genomic_DNA"/>
</dbReference>
<dbReference type="Gene3D" id="3.60.10.10">
    <property type="entry name" value="Endonuclease/exonuclease/phosphatase"/>
    <property type="match status" value="1"/>
</dbReference>
<accession>A0AAW2PV77</accession>
<dbReference type="AlphaFoldDB" id="A0AAW2PV77"/>
<gene>
    <name evidence="1" type="ORF">Sangu_0786900</name>
</gene>
<dbReference type="InterPro" id="IPR036691">
    <property type="entry name" value="Endo/exonu/phosph_ase_sf"/>
</dbReference>
<name>A0AAW2PV77_9LAMI</name>
<evidence type="ECO:0000313" key="1">
    <source>
        <dbReference type="EMBL" id="KAL0359375.1"/>
    </source>
</evidence>
<reference evidence="1" key="1">
    <citation type="submission" date="2020-06" db="EMBL/GenBank/DDBJ databases">
        <authorList>
            <person name="Li T."/>
            <person name="Hu X."/>
            <person name="Zhang T."/>
            <person name="Song X."/>
            <person name="Zhang H."/>
            <person name="Dai N."/>
            <person name="Sheng W."/>
            <person name="Hou X."/>
            <person name="Wei L."/>
        </authorList>
    </citation>
    <scope>NUCLEOTIDE SEQUENCE</scope>
    <source>
        <strain evidence="1">G01</strain>
        <tissue evidence="1">Leaf</tissue>
    </source>
</reference>
<dbReference type="SUPFAM" id="SSF56219">
    <property type="entry name" value="DNase I-like"/>
    <property type="match status" value="1"/>
</dbReference>
<evidence type="ECO:0008006" key="2">
    <source>
        <dbReference type="Google" id="ProtNLM"/>
    </source>
</evidence>
<proteinExistence type="predicted"/>